<dbReference type="AlphaFoldDB" id="A0A397V997"/>
<dbReference type="EMBL" id="QKWP01000502">
    <property type="protein sequence ID" value="RIB19005.1"/>
    <property type="molecule type" value="Genomic_DNA"/>
</dbReference>
<dbReference type="STRING" id="44941.A0A397V997"/>
<dbReference type="Gene3D" id="1.25.40.10">
    <property type="entry name" value="Tetratricopeptide repeat domain"/>
    <property type="match status" value="1"/>
</dbReference>
<name>A0A397V997_9GLOM</name>
<evidence type="ECO:0000313" key="3">
    <source>
        <dbReference type="Proteomes" id="UP000266673"/>
    </source>
</evidence>
<organism evidence="2 3">
    <name type="scientific">Gigaspora rosea</name>
    <dbReference type="NCBI Taxonomy" id="44941"/>
    <lineage>
        <taxon>Eukaryota</taxon>
        <taxon>Fungi</taxon>
        <taxon>Fungi incertae sedis</taxon>
        <taxon>Mucoromycota</taxon>
        <taxon>Glomeromycotina</taxon>
        <taxon>Glomeromycetes</taxon>
        <taxon>Diversisporales</taxon>
        <taxon>Gigasporaceae</taxon>
        <taxon>Gigaspora</taxon>
    </lineage>
</organism>
<dbReference type="SMART" id="SM00028">
    <property type="entry name" value="TPR"/>
    <property type="match status" value="1"/>
</dbReference>
<evidence type="ECO:0000256" key="1">
    <source>
        <dbReference type="PROSITE-ProRule" id="PRU00339"/>
    </source>
</evidence>
<dbReference type="InterPro" id="IPR019734">
    <property type="entry name" value="TPR_rpt"/>
</dbReference>
<accession>A0A397V997</accession>
<dbReference type="SUPFAM" id="SSF48452">
    <property type="entry name" value="TPR-like"/>
    <property type="match status" value="1"/>
</dbReference>
<dbReference type="PROSITE" id="PS50005">
    <property type="entry name" value="TPR"/>
    <property type="match status" value="1"/>
</dbReference>
<sequence length="93" mass="10906">MEKYQEVLDILVDENPFLDRASIYYSRGVVYSQQSDLDNAKKWFNKALEIDVKCFEVFNELVINRMVTSKNGTLFINSKLDDQLEYEDAILSK</sequence>
<gene>
    <name evidence="2" type="ORF">C2G38_2084184</name>
</gene>
<reference evidence="2 3" key="1">
    <citation type="submission" date="2018-06" db="EMBL/GenBank/DDBJ databases">
        <title>Comparative genomics reveals the genomic features of Rhizophagus irregularis, R. cerebriforme, R. diaphanum and Gigaspora rosea, and their symbiotic lifestyle signature.</title>
        <authorList>
            <person name="Morin E."/>
            <person name="San Clemente H."/>
            <person name="Chen E.C.H."/>
            <person name="De La Providencia I."/>
            <person name="Hainaut M."/>
            <person name="Kuo A."/>
            <person name="Kohler A."/>
            <person name="Murat C."/>
            <person name="Tang N."/>
            <person name="Roy S."/>
            <person name="Loubradou J."/>
            <person name="Henrissat B."/>
            <person name="Grigoriev I.V."/>
            <person name="Corradi N."/>
            <person name="Roux C."/>
            <person name="Martin F.M."/>
        </authorList>
    </citation>
    <scope>NUCLEOTIDE SEQUENCE [LARGE SCALE GENOMIC DNA]</scope>
    <source>
        <strain evidence="2 3">DAOM 194757</strain>
    </source>
</reference>
<dbReference type="PROSITE" id="PS50293">
    <property type="entry name" value="TPR_REGION"/>
    <property type="match status" value="1"/>
</dbReference>
<keyword evidence="3" id="KW-1185">Reference proteome</keyword>
<feature type="repeat" description="TPR" evidence="1">
    <location>
        <begin position="21"/>
        <end position="54"/>
    </location>
</feature>
<protein>
    <submittedName>
        <fullName evidence="2">Uncharacterized protein</fullName>
    </submittedName>
</protein>
<keyword evidence="1" id="KW-0802">TPR repeat</keyword>
<dbReference type="InterPro" id="IPR011990">
    <property type="entry name" value="TPR-like_helical_dom_sf"/>
</dbReference>
<comment type="caution">
    <text evidence="2">The sequence shown here is derived from an EMBL/GenBank/DDBJ whole genome shotgun (WGS) entry which is preliminary data.</text>
</comment>
<dbReference type="Proteomes" id="UP000266673">
    <property type="component" value="Unassembled WGS sequence"/>
</dbReference>
<proteinExistence type="predicted"/>
<evidence type="ECO:0000313" key="2">
    <source>
        <dbReference type="EMBL" id="RIB19005.1"/>
    </source>
</evidence>
<dbReference type="OrthoDB" id="10006270at2759"/>
<dbReference type="Pfam" id="PF00515">
    <property type="entry name" value="TPR_1"/>
    <property type="match status" value="1"/>
</dbReference>